<keyword evidence="1" id="KW-0812">Transmembrane</keyword>
<proteinExistence type="predicted"/>
<gene>
    <name evidence="2" type="ORF">LQ327_06170</name>
</gene>
<dbReference type="EMBL" id="JAJNDB010000001">
    <property type="protein sequence ID" value="MCD2192973.1"/>
    <property type="molecule type" value="Genomic_DNA"/>
</dbReference>
<evidence type="ECO:0000313" key="3">
    <source>
        <dbReference type="Proteomes" id="UP001199469"/>
    </source>
</evidence>
<evidence type="ECO:0000313" key="2">
    <source>
        <dbReference type="EMBL" id="MCD2192973.1"/>
    </source>
</evidence>
<keyword evidence="1" id="KW-1133">Transmembrane helix</keyword>
<feature type="transmembrane region" description="Helical" evidence="1">
    <location>
        <begin position="20"/>
        <end position="52"/>
    </location>
</feature>
<feature type="transmembrane region" description="Helical" evidence="1">
    <location>
        <begin position="89"/>
        <end position="113"/>
    </location>
</feature>
<dbReference type="RefSeq" id="WP_230730630.1">
    <property type="nucleotide sequence ID" value="NZ_JAJNDB010000001.1"/>
</dbReference>
<protein>
    <recommendedName>
        <fullName evidence="4">YGGT family protein</fullName>
    </recommendedName>
</protein>
<dbReference type="Proteomes" id="UP001199469">
    <property type="component" value="Unassembled WGS sequence"/>
</dbReference>
<accession>A0ABS8P4L3</accession>
<sequence length="121" mass="12437">MTDLGDRPGSRSIGQRAGGVIRGVLGLLGGLVRLVTGLFAAVLIVHIVLVVLGANPDNTVARVITELADSLTLGLQNLFLLGNPTLQVVVSYGLPALVWLAVGAVIVGLLRLLGRPRSGLA</sequence>
<name>A0ABS8P4L3_9PSEU</name>
<keyword evidence="1" id="KW-0472">Membrane</keyword>
<evidence type="ECO:0008006" key="4">
    <source>
        <dbReference type="Google" id="ProtNLM"/>
    </source>
</evidence>
<keyword evidence="3" id="KW-1185">Reference proteome</keyword>
<organism evidence="2 3">
    <name type="scientific">Actinomycetospora endophytica</name>
    <dbReference type="NCBI Taxonomy" id="2291215"/>
    <lineage>
        <taxon>Bacteria</taxon>
        <taxon>Bacillati</taxon>
        <taxon>Actinomycetota</taxon>
        <taxon>Actinomycetes</taxon>
        <taxon>Pseudonocardiales</taxon>
        <taxon>Pseudonocardiaceae</taxon>
        <taxon>Actinomycetospora</taxon>
    </lineage>
</organism>
<comment type="caution">
    <text evidence="2">The sequence shown here is derived from an EMBL/GenBank/DDBJ whole genome shotgun (WGS) entry which is preliminary data.</text>
</comment>
<reference evidence="2 3" key="1">
    <citation type="submission" date="2021-11" db="EMBL/GenBank/DDBJ databases">
        <title>Draft genome sequence of Actinomycetospora sp. SF1 isolated from the rhizosphere soil.</title>
        <authorList>
            <person name="Duangmal K."/>
            <person name="Chantavorakit T."/>
        </authorList>
    </citation>
    <scope>NUCLEOTIDE SEQUENCE [LARGE SCALE GENOMIC DNA]</scope>
    <source>
        <strain evidence="2 3">TBRC 5722</strain>
    </source>
</reference>
<evidence type="ECO:0000256" key="1">
    <source>
        <dbReference type="SAM" id="Phobius"/>
    </source>
</evidence>